<feature type="signal peptide" evidence="1">
    <location>
        <begin position="1"/>
        <end position="25"/>
    </location>
</feature>
<dbReference type="Pfam" id="PF05096">
    <property type="entry name" value="Glu_cyclase_2"/>
    <property type="match status" value="1"/>
</dbReference>
<name>A0A918BZ28_9DEIO</name>
<sequence>MKPAAPLALPVALLLLVGAAPVVQARTTPRTSLPVYRPVVVSRLPHDPAAFTEGFELAGGVLYEGTGLEGQSGVRRVALDSGKPMQMRTPPVAGVFGEGVSVLNGQLFELTWQSGLAFVYDAATLKETGRFRYDGEGWGLTNDGTQLIMSDGSDTLTWRDPLTFAIKKSVKVTAQGMPVTNLNELEYAGGWVWANIWLTTKIARIDPKTGKVTAWLDVSELSREAASDTQKAGRTPTFDDVPNGVAYNKARGTLLLTGKRWPTVFEVRVPGLAAGQ</sequence>
<comment type="caution">
    <text evidence="2">The sequence shown here is derived from an EMBL/GenBank/DDBJ whole genome shotgun (WGS) entry which is preliminary data.</text>
</comment>
<feature type="chain" id="PRO_5037461152" evidence="1">
    <location>
        <begin position="26"/>
        <end position="276"/>
    </location>
</feature>
<proteinExistence type="predicted"/>
<dbReference type="InterPro" id="IPR011044">
    <property type="entry name" value="Quino_amine_DH_bsu"/>
</dbReference>
<dbReference type="Proteomes" id="UP000603865">
    <property type="component" value="Unassembled WGS sequence"/>
</dbReference>
<protein>
    <submittedName>
        <fullName evidence="2">Glutamine cyclotransferase</fullName>
    </submittedName>
</protein>
<dbReference type="GO" id="GO:0016603">
    <property type="term" value="F:glutaminyl-peptide cyclotransferase activity"/>
    <property type="evidence" value="ECO:0007669"/>
    <property type="project" value="InterPro"/>
</dbReference>
<dbReference type="PANTHER" id="PTHR31270">
    <property type="entry name" value="GLUTAMINYL-PEPTIDE CYCLOTRANSFERASE"/>
    <property type="match status" value="1"/>
</dbReference>
<organism evidence="2 3">
    <name type="scientific">Deinococcus ruber</name>
    <dbReference type="NCBI Taxonomy" id="1848197"/>
    <lineage>
        <taxon>Bacteria</taxon>
        <taxon>Thermotogati</taxon>
        <taxon>Deinococcota</taxon>
        <taxon>Deinococci</taxon>
        <taxon>Deinococcales</taxon>
        <taxon>Deinococcaceae</taxon>
        <taxon>Deinococcus</taxon>
    </lineage>
</organism>
<dbReference type="PANTHER" id="PTHR31270:SF1">
    <property type="entry name" value="GLUTAMINYL-PEPTIDE CYCLOTRANSFERASE"/>
    <property type="match status" value="1"/>
</dbReference>
<dbReference type="InterPro" id="IPR007788">
    <property type="entry name" value="QCT"/>
</dbReference>
<evidence type="ECO:0000256" key="1">
    <source>
        <dbReference type="SAM" id="SignalP"/>
    </source>
</evidence>
<accession>A0A918BZ28</accession>
<keyword evidence="3" id="KW-1185">Reference proteome</keyword>
<dbReference type="RefSeq" id="WP_189088133.1">
    <property type="nucleotide sequence ID" value="NZ_BMQL01000002.1"/>
</dbReference>
<dbReference type="SUPFAM" id="SSF50969">
    <property type="entry name" value="YVTN repeat-like/Quinoprotein amine dehydrogenase"/>
    <property type="match status" value="1"/>
</dbReference>
<gene>
    <name evidence="2" type="ORF">GCM10008957_07150</name>
</gene>
<dbReference type="EMBL" id="BMQL01000002">
    <property type="protein sequence ID" value="GGQ97350.1"/>
    <property type="molecule type" value="Genomic_DNA"/>
</dbReference>
<evidence type="ECO:0000313" key="3">
    <source>
        <dbReference type="Proteomes" id="UP000603865"/>
    </source>
</evidence>
<keyword evidence="1" id="KW-0732">Signal</keyword>
<reference evidence="2" key="1">
    <citation type="journal article" date="2014" name="Int. J. Syst. Evol. Microbiol.">
        <title>Complete genome sequence of Corynebacterium casei LMG S-19264T (=DSM 44701T), isolated from a smear-ripened cheese.</title>
        <authorList>
            <consortium name="US DOE Joint Genome Institute (JGI-PGF)"/>
            <person name="Walter F."/>
            <person name="Albersmeier A."/>
            <person name="Kalinowski J."/>
            <person name="Ruckert C."/>
        </authorList>
    </citation>
    <scope>NUCLEOTIDE SEQUENCE</scope>
    <source>
        <strain evidence="2">JCM 31311</strain>
    </source>
</reference>
<evidence type="ECO:0000313" key="2">
    <source>
        <dbReference type="EMBL" id="GGQ97350.1"/>
    </source>
</evidence>
<reference evidence="2" key="2">
    <citation type="submission" date="2020-09" db="EMBL/GenBank/DDBJ databases">
        <authorList>
            <person name="Sun Q."/>
            <person name="Ohkuma M."/>
        </authorList>
    </citation>
    <scope>NUCLEOTIDE SEQUENCE</scope>
    <source>
        <strain evidence="2">JCM 31311</strain>
    </source>
</reference>
<dbReference type="AlphaFoldDB" id="A0A918BZ28"/>